<dbReference type="InterPro" id="IPR010173">
    <property type="entry name" value="CRISPR-assoc_Csm5"/>
</dbReference>
<evidence type="ECO:0000256" key="4">
    <source>
        <dbReference type="ARBA" id="ARBA00022884"/>
    </source>
</evidence>
<comment type="function">
    <text evidence="1">This subunit might be involved in maturation of a crRNA intermediate to its mature form.</text>
</comment>
<gene>
    <name evidence="8" type="primary">csm5</name>
    <name evidence="8" type="ORF">L0P57_05645</name>
</gene>
<evidence type="ECO:0000259" key="7">
    <source>
        <dbReference type="Pfam" id="PF03787"/>
    </source>
</evidence>
<dbReference type="Proteomes" id="UP001298681">
    <property type="component" value="Unassembled WGS sequence"/>
</dbReference>
<evidence type="ECO:0000256" key="2">
    <source>
        <dbReference type="ARBA" id="ARBA00006680"/>
    </source>
</evidence>
<evidence type="ECO:0000313" key="8">
    <source>
        <dbReference type="EMBL" id="MCG4610413.1"/>
    </source>
</evidence>
<evidence type="ECO:0000313" key="9">
    <source>
        <dbReference type="Proteomes" id="UP001298681"/>
    </source>
</evidence>
<evidence type="ECO:0000256" key="3">
    <source>
        <dbReference type="ARBA" id="ARBA00016113"/>
    </source>
</evidence>
<name>A0ABS9MIS7_9FIRM</name>
<evidence type="ECO:0000256" key="6">
    <source>
        <dbReference type="ARBA" id="ARBA00031720"/>
    </source>
</evidence>
<keyword evidence="4" id="KW-0694">RNA-binding</keyword>
<comment type="similarity">
    <text evidence="2">Belongs to the CRISPR-associated Csm5 family.</text>
</comment>
<sequence length="386" mass="42972">MKETIHMVLRVLTPVFVGCGQKLLKKEYIYIPNENHVYVPDRDRFFSWLQERNLVDAYTDFILSSDNSLYQWLLSQKASKEEIRGLAAYTAHGGDRTINGKPIRLDDIHSMVKGPGGKPYLPGSSIKGAMRTALLNKMVAGKKPCPFPEDAFHKGVQEMDARVKSGKEPHGRASKSLFRREAGNIEEGQFHKLRLVNQKGKEIPSYNAVCSAMRGLSVSDSLPVEASCLTLCQKLDVGPSGGISSRVPMMRECLKPGTELHAALTLDDCFLREAGMDRQFLVEAIQEFYALQNRQFVAKFHGFEHEAEERGCVLYLGGGCGFPSKTILQSLYGDASLSCTAELLTFLFPDGYHETDVAAGVSPHMLKCTKWEDRLVPMGKCEVLFP</sequence>
<protein>
    <recommendedName>
        <fullName evidence="3">CRISPR system Cms protein Csm5</fullName>
    </recommendedName>
    <alternativeName>
        <fullName evidence="6">CRISPR type III A-associated protein Csm5</fullName>
    </alternativeName>
</protein>
<evidence type="ECO:0000256" key="1">
    <source>
        <dbReference type="ARBA" id="ARBA00003088"/>
    </source>
</evidence>
<proteinExistence type="inferred from homology"/>
<dbReference type="PANTHER" id="PTHR38007:SF1">
    <property type="entry name" value="CRISPR SYSTEM CMS PROTEIN CSM5"/>
    <property type="match status" value="1"/>
</dbReference>
<dbReference type="InterPro" id="IPR005537">
    <property type="entry name" value="RAMP_III_fam"/>
</dbReference>
<dbReference type="EMBL" id="JAKNHQ010000005">
    <property type="protein sequence ID" value="MCG4610413.1"/>
    <property type="molecule type" value="Genomic_DNA"/>
</dbReference>
<comment type="caution">
    <text evidence="8">The sequence shown here is derived from an EMBL/GenBank/DDBJ whole genome shotgun (WGS) entry which is preliminary data.</text>
</comment>
<evidence type="ECO:0000256" key="5">
    <source>
        <dbReference type="ARBA" id="ARBA00023118"/>
    </source>
</evidence>
<accession>A0ABS9MIS7</accession>
<dbReference type="NCBIfam" id="TIGR01899">
    <property type="entry name" value="cas_TM1807_csm5"/>
    <property type="match status" value="1"/>
</dbReference>
<dbReference type="RefSeq" id="WP_237966625.1">
    <property type="nucleotide sequence ID" value="NZ_JAKNHQ010000005.1"/>
</dbReference>
<organism evidence="8 9">
    <name type="scientific">Anaeromassilibacillus senegalensis</name>
    <dbReference type="NCBI Taxonomy" id="1673717"/>
    <lineage>
        <taxon>Bacteria</taxon>
        <taxon>Bacillati</taxon>
        <taxon>Bacillota</taxon>
        <taxon>Clostridia</taxon>
        <taxon>Eubacteriales</taxon>
        <taxon>Acutalibacteraceae</taxon>
        <taxon>Anaeromassilibacillus</taxon>
    </lineage>
</organism>
<keyword evidence="9" id="KW-1185">Reference proteome</keyword>
<feature type="domain" description="CRISPR type III-associated protein" evidence="7">
    <location>
        <begin position="9"/>
        <end position="198"/>
    </location>
</feature>
<dbReference type="PANTHER" id="PTHR38007">
    <property type="entry name" value="CRISPR SYSTEM CMS PROTEIN CSM5"/>
    <property type="match status" value="1"/>
</dbReference>
<dbReference type="Pfam" id="PF03787">
    <property type="entry name" value="RAMPs"/>
    <property type="match status" value="1"/>
</dbReference>
<keyword evidence="5" id="KW-0051">Antiviral defense</keyword>
<reference evidence="8 9" key="1">
    <citation type="submission" date="2022-01" db="EMBL/GenBank/DDBJ databases">
        <title>Collection of gut derived symbiotic bacterial strains cultured from healthy donors.</title>
        <authorList>
            <person name="Lin H."/>
            <person name="Kohout C."/>
            <person name="Waligurski E."/>
            <person name="Pamer E.G."/>
        </authorList>
    </citation>
    <scope>NUCLEOTIDE SEQUENCE [LARGE SCALE GENOMIC DNA]</scope>
    <source>
        <strain evidence="8 9">DFI.7.58</strain>
    </source>
</reference>